<dbReference type="STRING" id="1336232.GCA_000518825_01551"/>
<gene>
    <name evidence="2" type="ORF">CK556_02130</name>
</gene>
<feature type="transmembrane region" description="Helical" evidence="1">
    <location>
        <begin position="129"/>
        <end position="158"/>
    </location>
</feature>
<dbReference type="Proteomes" id="UP000232229">
    <property type="component" value="Chromosome"/>
</dbReference>
<dbReference type="RefSeq" id="WP_095761518.1">
    <property type="nucleotide sequence ID" value="NZ_CP023173.1"/>
</dbReference>
<keyword evidence="1" id="KW-0472">Membrane</keyword>
<organism evidence="2 3">
    <name type="scientific">Mesoplasma chauliocola</name>
    <dbReference type="NCBI Taxonomy" id="216427"/>
    <lineage>
        <taxon>Bacteria</taxon>
        <taxon>Bacillati</taxon>
        <taxon>Mycoplasmatota</taxon>
        <taxon>Mollicutes</taxon>
        <taxon>Entomoplasmatales</taxon>
        <taxon>Entomoplasmataceae</taxon>
        <taxon>Mesoplasma</taxon>
    </lineage>
</organism>
<sequence>MVEENYEKRKTNSLQNFIKEKLIKYKRIPFVKLMKFSFKSLLKEKLFYILNLATILISILVGIILAFVKSGSSQVVIFNFYILFFVCCLMFVFILRMIQFFFSKNFEDKTTYIVLTNQVSRTKFFIAQYLLIILICAVNILMSFVIINIFYAIFTLFHYDVFILRMTSMYVMYCLLATFFLINFITFLIFIFTLQTTTIICTLLLALSFIANIPMSFIKANEKSYYVQFTNGEIFQLNDIYDAYSLYDHVDEGNIKYPHLSKYVYNYFLSKEMVTDQFRNTTNINYRMQMWKDLGLINPNLVVINEKNLDLFSKPLRDTSVPNTWKINDQFNIQITLKNTFITNEQLDELINKTVDQNIKNILIEFKSFTNEINKYFSNNLQFEKYDLFYDFLFLDSGIEKSYLEKLNPTEEEIEENKVTYALKKQDVVSLYEYSVAGIRNDGFRFTNANELVRNQLNFNLMYSARVIEEYFIKYSSNYIIMSSNAVSKTSGDWNSYTKGRSMMRGLSYFNLYSGLWMVYTKNLGFYNNDIWFSPNSFSKIYLEDQKNLFLGYPEYDIKLTSTNMIEKNTTSNYVKPLYYLIILLGISILSFSIALYKFRKFDF</sequence>
<protein>
    <submittedName>
        <fullName evidence="2">ABC transporter permease</fullName>
    </submittedName>
</protein>
<reference evidence="2 3" key="1">
    <citation type="submission" date="2017-08" db="EMBL/GenBank/DDBJ databases">
        <title>Complete Genome Sequence of Mesoplasma chauliocola.</title>
        <authorList>
            <person name="Knight T.F.Jr."/>
            <person name="Citino T."/>
        </authorList>
    </citation>
    <scope>NUCLEOTIDE SEQUENCE [LARGE SCALE GENOMIC DNA]</scope>
    <source>
        <strain evidence="2 3">CHPA-2</strain>
    </source>
</reference>
<feature type="transmembrane region" description="Helical" evidence="1">
    <location>
        <begin position="46"/>
        <end position="68"/>
    </location>
</feature>
<keyword evidence="1" id="KW-1133">Transmembrane helix</keyword>
<dbReference type="EMBL" id="CP023173">
    <property type="protein sequence ID" value="ASZ09152.1"/>
    <property type="molecule type" value="Genomic_DNA"/>
</dbReference>
<accession>A0A249SNG5</accession>
<keyword evidence="1" id="KW-0812">Transmembrane</keyword>
<evidence type="ECO:0000256" key="1">
    <source>
        <dbReference type="SAM" id="Phobius"/>
    </source>
</evidence>
<feature type="transmembrane region" description="Helical" evidence="1">
    <location>
        <begin position="74"/>
        <end position="95"/>
    </location>
</feature>
<name>A0A249SNG5_9MOLU</name>
<feature type="transmembrane region" description="Helical" evidence="1">
    <location>
        <begin position="578"/>
        <end position="597"/>
    </location>
</feature>
<dbReference type="KEGG" id="mchc:CK556_02130"/>
<evidence type="ECO:0000313" key="3">
    <source>
        <dbReference type="Proteomes" id="UP000232229"/>
    </source>
</evidence>
<feature type="transmembrane region" description="Helical" evidence="1">
    <location>
        <begin position="170"/>
        <end position="192"/>
    </location>
</feature>
<proteinExistence type="predicted"/>
<evidence type="ECO:0000313" key="2">
    <source>
        <dbReference type="EMBL" id="ASZ09152.1"/>
    </source>
</evidence>
<feature type="transmembrane region" description="Helical" evidence="1">
    <location>
        <begin position="199"/>
        <end position="218"/>
    </location>
</feature>
<keyword evidence="3" id="KW-1185">Reference proteome</keyword>
<dbReference type="AlphaFoldDB" id="A0A249SNG5"/>